<accession>A0A9P7RRC6</accession>
<dbReference type="AlphaFoldDB" id="A0A9P7RRC6"/>
<dbReference type="InterPro" id="IPR041078">
    <property type="entry name" value="Plavaka"/>
</dbReference>
<protein>
    <submittedName>
        <fullName evidence="1">Uncharacterized protein</fullName>
    </submittedName>
</protein>
<gene>
    <name evidence="1" type="ORF">E1B28_013799</name>
</gene>
<proteinExistence type="predicted"/>
<dbReference type="Proteomes" id="UP001049176">
    <property type="component" value="Chromosome 9"/>
</dbReference>
<dbReference type="RefSeq" id="XP_043004332.1">
    <property type="nucleotide sequence ID" value="XM_043158977.1"/>
</dbReference>
<dbReference type="KEGG" id="more:E1B28_013799"/>
<evidence type="ECO:0000313" key="1">
    <source>
        <dbReference type="EMBL" id="KAG7087861.1"/>
    </source>
</evidence>
<reference evidence="1" key="1">
    <citation type="journal article" date="2021" name="Genome Biol. Evol.">
        <title>The assembled and annotated genome of the fairy-ring fungus Marasmius oreades.</title>
        <authorList>
            <person name="Hiltunen M."/>
            <person name="Ament-Velasquez S.L."/>
            <person name="Johannesson H."/>
        </authorList>
    </citation>
    <scope>NUCLEOTIDE SEQUENCE</scope>
    <source>
        <strain evidence="1">03SP1</strain>
    </source>
</reference>
<dbReference type="GeneID" id="66082874"/>
<name>A0A9P7RRC6_9AGAR</name>
<evidence type="ECO:0000313" key="2">
    <source>
        <dbReference type="Proteomes" id="UP001049176"/>
    </source>
</evidence>
<comment type="caution">
    <text evidence="1">The sequence shown here is derived from an EMBL/GenBank/DDBJ whole genome shotgun (WGS) entry which is preliminary data.</text>
</comment>
<dbReference type="Pfam" id="PF18759">
    <property type="entry name" value="Plavaka"/>
    <property type="match status" value="1"/>
</dbReference>
<organism evidence="1 2">
    <name type="scientific">Marasmius oreades</name>
    <name type="common">fairy-ring Marasmius</name>
    <dbReference type="NCBI Taxonomy" id="181124"/>
    <lineage>
        <taxon>Eukaryota</taxon>
        <taxon>Fungi</taxon>
        <taxon>Dikarya</taxon>
        <taxon>Basidiomycota</taxon>
        <taxon>Agaricomycotina</taxon>
        <taxon>Agaricomycetes</taxon>
        <taxon>Agaricomycetidae</taxon>
        <taxon>Agaricales</taxon>
        <taxon>Marasmiineae</taxon>
        <taxon>Marasmiaceae</taxon>
        <taxon>Marasmius</taxon>
    </lineage>
</organism>
<keyword evidence="2" id="KW-1185">Reference proteome</keyword>
<sequence length="609" mass="70218">MALKPLRLHMTTPILLKCPDGHYRQVVFQLGPYIGDYPEQTYLACIVQGWCPKCMARPENLDGVDENGDRAFARTYEYRQAFVQGDKRKVWREFGQRTDVSPFTDQFPRADIHVLLTPDLLHQIIKGTFKDHIVTWICSYILEAYGKDGNRILKDIDRRISAVPAFPGIRRFPDGRDFAQWTGDDSKALMKVYIAAVAGYIPREMVKALSSFMHLCYIACKNEINTHDLDQFYQYLQAYHKYRAAFITYGTRETISLPRQHSLVHYEESIRQFGSPNGLCSSITESKHIKAVKEPWRRSNRYNALLQMLTTILRLDKMDALRRKFVQRGMLTGTTTSFTEDLLNMPDWEDAEDSYLDFIQPERETENDLGPCDDQSGGVSVHLAYTAARGYPHTVETLSRHINQPKFPHVLRQFLFDQLNPHSDIFGESLDIDQCPPFSEKITVFHSAVLTCFAPSDECGSNGMYRERIRSTPHWHGKRPRRDTVFVQVDGSLPGVLGLAVARVLLFFSFIYNKKNYPCALVNWYLRSDDEPDEDTGMWVVEQEVQRDGRPTLAVIHLESIAHSAHLLPRFGIDALPENFHHSQSLDVFESYYINKFANHRMFSFLSSN</sequence>
<dbReference type="EMBL" id="CM032189">
    <property type="protein sequence ID" value="KAG7087861.1"/>
    <property type="molecule type" value="Genomic_DNA"/>
</dbReference>
<dbReference type="OrthoDB" id="3199698at2759"/>